<evidence type="ECO:0000313" key="3">
    <source>
        <dbReference type="Proteomes" id="UP000221734"/>
    </source>
</evidence>
<gene>
    <name evidence="1" type="ORF">KsCSTR_25420</name>
    <name evidence="2" type="ORF">KSMBR1_4034</name>
</gene>
<sequence length="60" mass="7064">MNGKKRQIHDKDLENVEAALLRAAKRAREIAKQTHTPLVYYENGRVVKIFVEQDEDRQEN</sequence>
<name>A0A2C9CLG6_KUEST</name>
<dbReference type="AlphaFoldDB" id="A0A2C9CLG6"/>
<accession>A0A2C9CLG6</accession>
<reference evidence="2" key="1">
    <citation type="submission" date="2017-10" db="EMBL/GenBank/DDBJ databases">
        <authorList>
            <person name="Banno H."/>
            <person name="Chua N.-H."/>
        </authorList>
    </citation>
    <scope>NUCLEOTIDE SEQUENCE [LARGE SCALE GENOMIC DNA]</scope>
    <source>
        <strain evidence="2">Kuenenia_mbr1_ru-nijmegen</strain>
    </source>
</reference>
<evidence type="ECO:0000313" key="1">
    <source>
        <dbReference type="EMBL" id="QII11921.1"/>
    </source>
</evidence>
<evidence type="ECO:0000313" key="2">
    <source>
        <dbReference type="EMBL" id="SOH06506.1"/>
    </source>
</evidence>
<dbReference type="Proteomes" id="UP000501926">
    <property type="component" value="Chromosome"/>
</dbReference>
<dbReference type="RefSeq" id="WP_099326879.1">
    <property type="nucleotide sequence ID" value="NZ_CP049055.1"/>
</dbReference>
<evidence type="ECO:0000313" key="4">
    <source>
        <dbReference type="Proteomes" id="UP000501926"/>
    </source>
</evidence>
<reference evidence="3" key="2">
    <citation type="submission" date="2017-10" db="EMBL/GenBank/DDBJ databases">
        <authorList>
            <person name="Frank J."/>
        </authorList>
    </citation>
    <scope>NUCLEOTIDE SEQUENCE [LARGE SCALE GENOMIC DNA]</scope>
</reference>
<protein>
    <submittedName>
        <fullName evidence="2">Uncharacterized protein</fullName>
    </submittedName>
</protein>
<keyword evidence="3" id="KW-1185">Reference proteome</keyword>
<dbReference type="Proteomes" id="UP000221734">
    <property type="component" value="Chromosome Kuenenia_stuttgartiensis_MBR1"/>
</dbReference>
<reference evidence="1 4" key="3">
    <citation type="submission" date="2020-02" db="EMBL/GenBank/DDBJ databases">
        <title>Newly sequenced genome of strain CSTR1 showed variability in Candidatus Kuenenia stuttgartiensis genomes.</title>
        <authorList>
            <person name="Ding C."/>
            <person name="Adrian L."/>
        </authorList>
    </citation>
    <scope>NUCLEOTIDE SEQUENCE [LARGE SCALE GENOMIC DNA]</scope>
    <source>
        <strain evidence="1 4">CSTR1</strain>
    </source>
</reference>
<proteinExistence type="predicted"/>
<dbReference type="EMBL" id="CP049055">
    <property type="protein sequence ID" value="QII11921.1"/>
    <property type="molecule type" value="Genomic_DNA"/>
</dbReference>
<organism evidence="2 3">
    <name type="scientific">Kuenenia stuttgartiensis</name>
    <dbReference type="NCBI Taxonomy" id="174633"/>
    <lineage>
        <taxon>Bacteria</taxon>
        <taxon>Pseudomonadati</taxon>
        <taxon>Planctomycetota</taxon>
        <taxon>Candidatus Brocadiia</taxon>
        <taxon>Candidatus Brocadiales</taxon>
        <taxon>Candidatus Brocadiaceae</taxon>
        <taxon>Candidatus Kuenenia</taxon>
    </lineage>
</organism>
<dbReference type="EMBL" id="LT934425">
    <property type="protein sequence ID" value="SOH06506.1"/>
    <property type="molecule type" value="Genomic_DNA"/>
</dbReference>
<dbReference type="KEGG" id="kst:KSMBR1_4034"/>